<feature type="domain" description="Ig-like" evidence="2">
    <location>
        <begin position="41"/>
        <end position="87"/>
    </location>
</feature>
<sequence length="87" mass="9898">MFVMEKALNSKPSGPPPLHASSGFLVAQRVTLCLHRQSIRPALYLQPDDSPGRQRTLTCHWESNPSYQDVRWTKPDRSKPGVLTTRR</sequence>
<dbReference type="EMBL" id="VSWC01000092">
    <property type="protein sequence ID" value="KAA1090738.1"/>
    <property type="molecule type" value="Genomic_DNA"/>
</dbReference>
<organism evidence="3 6">
    <name type="scientific">Puccinia graminis f. sp. tritici</name>
    <dbReference type="NCBI Taxonomy" id="56615"/>
    <lineage>
        <taxon>Eukaryota</taxon>
        <taxon>Fungi</taxon>
        <taxon>Dikarya</taxon>
        <taxon>Basidiomycota</taxon>
        <taxon>Pucciniomycotina</taxon>
        <taxon>Pucciniomycetes</taxon>
        <taxon>Pucciniales</taxon>
        <taxon>Pucciniaceae</taxon>
        <taxon>Puccinia</taxon>
    </lineage>
</organism>
<evidence type="ECO:0000313" key="5">
    <source>
        <dbReference type="Proteomes" id="UP000324748"/>
    </source>
</evidence>
<evidence type="ECO:0000313" key="3">
    <source>
        <dbReference type="EMBL" id="KAA1074049.1"/>
    </source>
</evidence>
<reference evidence="5 6" key="1">
    <citation type="submission" date="2019-05" db="EMBL/GenBank/DDBJ databases">
        <title>Emergence of the Ug99 lineage of the wheat stem rust pathogen through somatic hybridization.</title>
        <authorList>
            <person name="Li F."/>
            <person name="Upadhyaya N.M."/>
            <person name="Sperschneider J."/>
            <person name="Matny O."/>
            <person name="Nguyen-Phuc H."/>
            <person name="Mago R."/>
            <person name="Raley C."/>
            <person name="Miller M.E."/>
            <person name="Silverstein K.A.T."/>
            <person name="Henningsen E."/>
            <person name="Hirsch C.D."/>
            <person name="Visser B."/>
            <person name="Pretorius Z.A."/>
            <person name="Steffenson B.J."/>
            <person name="Schwessinger B."/>
            <person name="Dodds P.N."/>
            <person name="Figueroa M."/>
        </authorList>
    </citation>
    <scope>NUCLEOTIDE SEQUENCE [LARGE SCALE GENOMIC DNA]</scope>
    <source>
        <strain evidence="4">21-0</strain>
        <strain evidence="3 6">Ug99</strain>
    </source>
</reference>
<dbReference type="Proteomes" id="UP000325313">
    <property type="component" value="Unassembled WGS sequence"/>
</dbReference>
<evidence type="ECO:0000313" key="4">
    <source>
        <dbReference type="EMBL" id="KAA1090738.1"/>
    </source>
</evidence>
<gene>
    <name evidence="4" type="ORF">PGT21_012289</name>
    <name evidence="3" type="ORF">PGTUg99_005868</name>
</gene>
<comment type="caution">
    <text evidence="3">The sequence shown here is derived from an EMBL/GenBank/DDBJ whole genome shotgun (WGS) entry which is preliminary data.</text>
</comment>
<dbReference type="InterPro" id="IPR007110">
    <property type="entry name" value="Ig-like_dom"/>
</dbReference>
<name>A0A5B0MCN3_PUCGR</name>
<evidence type="ECO:0000256" key="1">
    <source>
        <dbReference type="SAM" id="MobiDB-lite"/>
    </source>
</evidence>
<feature type="region of interest" description="Disordered" evidence="1">
    <location>
        <begin position="1"/>
        <end position="20"/>
    </location>
</feature>
<dbReference type="PROSITE" id="PS50835">
    <property type="entry name" value="IG_LIKE"/>
    <property type="match status" value="1"/>
</dbReference>
<accession>A0A5B0MCN3</accession>
<dbReference type="OrthoDB" id="6415790at2759"/>
<protein>
    <recommendedName>
        <fullName evidence="2">Ig-like domain-containing protein</fullName>
    </recommendedName>
</protein>
<evidence type="ECO:0000259" key="2">
    <source>
        <dbReference type="PROSITE" id="PS50835"/>
    </source>
</evidence>
<evidence type="ECO:0000313" key="6">
    <source>
        <dbReference type="Proteomes" id="UP000325313"/>
    </source>
</evidence>
<dbReference type="Proteomes" id="UP000324748">
    <property type="component" value="Unassembled WGS sequence"/>
</dbReference>
<dbReference type="EMBL" id="VDEP01000473">
    <property type="protein sequence ID" value="KAA1074049.1"/>
    <property type="molecule type" value="Genomic_DNA"/>
</dbReference>
<proteinExistence type="predicted"/>
<keyword evidence="5" id="KW-1185">Reference proteome</keyword>
<dbReference type="AlphaFoldDB" id="A0A5B0MCN3"/>